<accession>A0A5M6DKP4</accession>
<dbReference type="SUPFAM" id="SSF52047">
    <property type="entry name" value="RNI-like"/>
    <property type="match status" value="1"/>
</dbReference>
<dbReference type="RefSeq" id="WP_150074767.1">
    <property type="nucleotide sequence ID" value="NZ_VWOX01000002.1"/>
</dbReference>
<evidence type="ECO:0008006" key="4">
    <source>
        <dbReference type="Google" id="ProtNLM"/>
    </source>
</evidence>
<sequence length="272" mass="30370">MSNKRGWLRVSLRMLLIAFTAVAIGIAWFANYAQKRWAAFEAVREAGGEIQMGIGEPTVFEKWFGPELFGVVNKIDLRKGTVDNELLKQIGHLSEVRRLDLSNAKIDDDGLQWIVHLPLRELWLQSTQISDASAESISQMRSLDFLQLNATSVSDTFLEALRPLPELEDLGLRGTEVTGVGMKSLARHPRLKSLDVYHTDVDDSGVESLVQCQSLTDLGLSMTQVTDAVFEHLDKMPKLTEADLSANGPVTTEAVLAFEKSHPSCDIEWYRK</sequence>
<dbReference type="AlphaFoldDB" id="A0A5M6DKP4"/>
<comment type="caution">
    <text evidence="2">The sequence shown here is derived from an EMBL/GenBank/DDBJ whole genome shotgun (WGS) entry which is preliminary data.</text>
</comment>
<keyword evidence="3" id="KW-1185">Reference proteome</keyword>
<feature type="transmembrane region" description="Helical" evidence="1">
    <location>
        <begin position="12"/>
        <end position="30"/>
    </location>
</feature>
<evidence type="ECO:0000313" key="2">
    <source>
        <dbReference type="EMBL" id="KAA5545905.1"/>
    </source>
</evidence>
<dbReference type="GO" id="GO:0019005">
    <property type="term" value="C:SCF ubiquitin ligase complex"/>
    <property type="evidence" value="ECO:0007669"/>
    <property type="project" value="TreeGrafter"/>
</dbReference>
<dbReference type="Pfam" id="PF13516">
    <property type="entry name" value="LRR_6"/>
    <property type="match status" value="2"/>
</dbReference>
<proteinExistence type="predicted"/>
<name>A0A5M6DKP4_9BACT</name>
<protein>
    <recommendedName>
        <fullName evidence="4">Leucine Rich repeats (2 copies)</fullName>
    </recommendedName>
</protein>
<dbReference type="Proteomes" id="UP000324479">
    <property type="component" value="Unassembled WGS sequence"/>
</dbReference>
<dbReference type="InterPro" id="IPR001611">
    <property type="entry name" value="Leu-rich_rpt"/>
</dbReference>
<dbReference type="EMBL" id="VWOX01000002">
    <property type="protein sequence ID" value="KAA5545905.1"/>
    <property type="molecule type" value="Genomic_DNA"/>
</dbReference>
<evidence type="ECO:0000313" key="3">
    <source>
        <dbReference type="Proteomes" id="UP000324479"/>
    </source>
</evidence>
<keyword evidence="1" id="KW-0472">Membrane</keyword>
<keyword evidence="1" id="KW-1133">Transmembrane helix</keyword>
<evidence type="ECO:0000256" key="1">
    <source>
        <dbReference type="SAM" id="Phobius"/>
    </source>
</evidence>
<dbReference type="Gene3D" id="3.80.10.10">
    <property type="entry name" value="Ribonuclease Inhibitor"/>
    <property type="match status" value="2"/>
</dbReference>
<organism evidence="2 3">
    <name type="scientific">Roseiconus nitratireducens</name>
    <dbReference type="NCBI Taxonomy" id="2605748"/>
    <lineage>
        <taxon>Bacteria</taxon>
        <taxon>Pseudomonadati</taxon>
        <taxon>Planctomycetota</taxon>
        <taxon>Planctomycetia</taxon>
        <taxon>Pirellulales</taxon>
        <taxon>Pirellulaceae</taxon>
        <taxon>Roseiconus</taxon>
    </lineage>
</organism>
<dbReference type="PANTHER" id="PTHR13318">
    <property type="entry name" value="PARTNER OF PAIRED, ISOFORM B-RELATED"/>
    <property type="match status" value="1"/>
</dbReference>
<reference evidence="2 3" key="1">
    <citation type="submission" date="2019-08" db="EMBL/GenBank/DDBJ databases">
        <authorList>
            <person name="Dhanesh K."/>
            <person name="Kumar G."/>
            <person name="Sasikala C."/>
            <person name="Venkata Ramana C."/>
        </authorList>
    </citation>
    <scope>NUCLEOTIDE SEQUENCE [LARGE SCALE GENOMIC DNA]</scope>
    <source>
        <strain evidence="2 3">JC645</strain>
    </source>
</reference>
<dbReference type="InterPro" id="IPR032675">
    <property type="entry name" value="LRR_dom_sf"/>
</dbReference>
<dbReference type="GO" id="GO:0031146">
    <property type="term" value="P:SCF-dependent proteasomal ubiquitin-dependent protein catabolic process"/>
    <property type="evidence" value="ECO:0007669"/>
    <property type="project" value="TreeGrafter"/>
</dbReference>
<keyword evidence="1" id="KW-0812">Transmembrane</keyword>
<gene>
    <name evidence="2" type="ORF">FYK55_03040</name>
</gene>